<feature type="region of interest" description="Disordered" evidence="1">
    <location>
        <begin position="299"/>
        <end position="329"/>
    </location>
</feature>
<feature type="compositionally biased region" description="Pro residues" evidence="1">
    <location>
        <begin position="186"/>
        <end position="195"/>
    </location>
</feature>
<dbReference type="AlphaFoldDB" id="A0A034WGE7"/>
<organism evidence="3">
    <name type="scientific">Bactrocera dorsalis</name>
    <name type="common">Oriental fruit fly</name>
    <name type="synonym">Dacus dorsalis</name>
    <dbReference type="NCBI Taxonomy" id="27457"/>
    <lineage>
        <taxon>Eukaryota</taxon>
        <taxon>Metazoa</taxon>
        <taxon>Ecdysozoa</taxon>
        <taxon>Arthropoda</taxon>
        <taxon>Hexapoda</taxon>
        <taxon>Insecta</taxon>
        <taxon>Pterygota</taxon>
        <taxon>Neoptera</taxon>
        <taxon>Endopterygota</taxon>
        <taxon>Diptera</taxon>
        <taxon>Brachycera</taxon>
        <taxon>Muscomorpha</taxon>
        <taxon>Tephritoidea</taxon>
        <taxon>Tephritidae</taxon>
        <taxon>Bactrocera</taxon>
        <taxon>Bactrocera</taxon>
    </lineage>
</organism>
<feature type="chain" id="PRO_5001562470" evidence="2">
    <location>
        <begin position="24"/>
        <end position="363"/>
    </location>
</feature>
<name>A0A034WGE7_BACDO</name>
<dbReference type="OrthoDB" id="8044527at2759"/>
<feature type="compositionally biased region" description="Low complexity" evidence="1">
    <location>
        <begin position="134"/>
        <end position="160"/>
    </location>
</feature>
<feature type="signal peptide" evidence="2">
    <location>
        <begin position="1"/>
        <end position="23"/>
    </location>
</feature>
<accession>A0A034WGE7</accession>
<reference evidence="3" key="1">
    <citation type="journal article" date="2014" name="BMC Genomics">
        <title>Characterizing the developmental transcriptome of the oriental fruit fly, Bactrocera dorsalis (Diptera: Tephritidae) through comparative genomic analysis with Drosophila melanogaster utilizing modENCODE datasets.</title>
        <authorList>
            <person name="Geib S.M."/>
            <person name="Calla B."/>
            <person name="Hall B."/>
            <person name="Hou S."/>
            <person name="Manoukis N.C."/>
        </authorList>
    </citation>
    <scope>NUCLEOTIDE SEQUENCE</scope>
    <source>
        <strain evidence="3">Punador</strain>
    </source>
</reference>
<feature type="compositionally biased region" description="Low complexity" evidence="1">
    <location>
        <begin position="167"/>
        <end position="185"/>
    </location>
</feature>
<evidence type="ECO:0000256" key="2">
    <source>
        <dbReference type="SAM" id="SignalP"/>
    </source>
</evidence>
<feature type="region of interest" description="Disordered" evidence="1">
    <location>
        <begin position="125"/>
        <end position="195"/>
    </location>
</feature>
<protein>
    <submittedName>
        <fullName evidence="3">Uncharacterized protein</fullName>
    </submittedName>
</protein>
<evidence type="ECO:0000256" key="1">
    <source>
        <dbReference type="SAM" id="MobiDB-lite"/>
    </source>
</evidence>
<dbReference type="EMBL" id="GAKP01005767">
    <property type="protein sequence ID" value="JAC53185.1"/>
    <property type="molecule type" value="Transcribed_RNA"/>
</dbReference>
<sequence>MVYEKLLKCLLLISAVLLLPAHAFWWASPTAAPATESPRVLKEIPLTYFRSYTYQPIAGNPFAAFPYYHHAASALPSTLLAGPARYEHGTYLHGSAYPVSVAVPHPQQQQQSMLPPMYQLPQTPVLHVKPLPSPTTTTSTTSTEPPTTTSTTTTTTTTTTTPPPPSTTTVSSSTSTTSASTTQPSEPQPQPYPYPYPTYNRRAYMGYNPHSYRPSYPYPDYTVYKTAPATRYNSQGGQIQFVPCMCPVSVGASGPVQHAAMSAEGRTTSDEEGDLMLLARADELNLPVELGGVTERAAQETTEAVKPQSDTEVTAKAGAETEIGENLAPKASDLAVEQLSTNKVEEQLRDVVELGSTREQNGA</sequence>
<evidence type="ECO:0000313" key="3">
    <source>
        <dbReference type="EMBL" id="JAC53185.1"/>
    </source>
</evidence>
<proteinExistence type="predicted"/>
<keyword evidence="2" id="KW-0732">Signal</keyword>